<evidence type="ECO:0000313" key="7">
    <source>
        <dbReference type="EMBL" id="GBM72737.1"/>
    </source>
</evidence>
<dbReference type="GO" id="GO:0020037">
    <property type="term" value="F:heme binding"/>
    <property type="evidence" value="ECO:0007669"/>
    <property type="project" value="InterPro"/>
</dbReference>
<proteinExistence type="inferred from homology"/>
<dbReference type="GO" id="GO:0005506">
    <property type="term" value="F:iron ion binding"/>
    <property type="evidence" value="ECO:0007669"/>
    <property type="project" value="InterPro"/>
</dbReference>
<dbReference type="OrthoDB" id="10043024at2759"/>
<dbReference type="Proteomes" id="UP000499080">
    <property type="component" value="Unassembled WGS sequence"/>
</dbReference>
<dbReference type="GO" id="GO:0008395">
    <property type="term" value="F:steroid hydroxylase activity"/>
    <property type="evidence" value="ECO:0007669"/>
    <property type="project" value="TreeGrafter"/>
</dbReference>
<gene>
    <name evidence="7" type="ORF">AVEN_2691_1</name>
</gene>
<name>A0A4Y2I4S9_ARAVE</name>
<evidence type="ECO:0000256" key="4">
    <source>
        <dbReference type="ARBA" id="ARBA00023002"/>
    </source>
</evidence>
<evidence type="ECO:0000256" key="6">
    <source>
        <dbReference type="ARBA" id="ARBA00023033"/>
    </source>
</evidence>
<keyword evidence="3" id="KW-0479">Metal-binding</keyword>
<comment type="similarity">
    <text evidence="1">Belongs to the cytochrome P450 family.</text>
</comment>
<evidence type="ECO:0000256" key="5">
    <source>
        <dbReference type="ARBA" id="ARBA00023004"/>
    </source>
</evidence>
<feature type="non-terminal residue" evidence="7">
    <location>
        <position position="191"/>
    </location>
</feature>
<dbReference type="PANTHER" id="PTHR24302:SF15">
    <property type="entry name" value="FATTY-ACID PEROXYGENASE"/>
    <property type="match status" value="1"/>
</dbReference>
<evidence type="ECO:0000313" key="8">
    <source>
        <dbReference type="Proteomes" id="UP000499080"/>
    </source>
</evidence>
<keyword evidence="2" id="KW-0349">Heme</keyword>
<dbReference type="GO" id="GO:0016705">
    <property type="term" value="F:oxidoreductase activity, acting on paired donors, with incorporation or reduction of molecular oxygen"/>
    <property type="evidence" value="ECO:0007669"/>
    <property type="project" value="InterPro"/>
</dbReference>
<organism evidence="7 8">
    <name type="scientific">Araneus ventricosus</name>
    <name type="common">Orbweaver spider</name>
    <name type="synonym">Epeira ventricosa</name>
    <dbReference type="NCBI Taxonomy" id="182803"/>
    <lineage>
        <taxon>Eukaryota</taxon>
        <taxon>Metazoa</taxon>
        <taxon>Ecdysozoa</taxon>
        <taxon>Arthropoda</taxon>
        <taxon>Chelicerata</taxon>
        <taxon>Arachnida</taxon>
        <taxon>Araneae</taxon>
        <taxon>Araneomorphae</taxon>
        <taxon>Entelegynae</taxon>
        <taxon>Araneoidea</taxon>
        <taxon>Araneidae</taxon>
        <taxon>Araneus</taxon>
    </lineage>
</organism>
<comment type="caution">
    <text evidence="7">The sequence shown here is derived from an EMBL/GenBank/DDBJ whole genome shotgun (WGS) entry which is preliminary data.</text>
</comment>
<evidence type="ECO:0000256" key="2">
    <source>
        <dbReference type="ARBA" id="ARBA00022617"/>
    </source>
</evidence>
<accession>A0A4Y2I4S9</accession>
<dbReference type="Gene3D" id="1.10.630.10">
    <property type="entry name" value="Cytochrome P450"/>
    <property type="match status" value="1"/>
</dbReference>
<keyword evidence="5" id="KW-0408">Iron</keyword>
<reference evidence="7 8" key="1">
    <citation type="journal article" date="2019" name="Sci. Rep.">
        <title>Orb-weaving spider Araneus ventricosus genome elucidates the spidroin gene catalogue.</title>
        <authorList>
            <person name="Kono N."/>
            <person name="Nakamura H."/>
            <person name="Ohtoshi R."/>
            <person name="Moran D.A.P."/>
            <person name="Shinohara A."/>
            <person name="Yoshida Y."/>
            <person name="Fujiwara M."/>
            <person name="Mori M."/>
            <person name="Tomita M."/>
            <person name="Arakawa K."/>
        </authorList>
    </citation>
    <scope>NUCLEOTIDE SEQUENCE [LARGE SCALE GENOMIC DNA]</scope>
</reference>
<dbReference type="EMBL" id="BGPR01105333">
    <property type="protein sequence ID" value="GBM72737.1"/>
    <property type="molecule type" value="Genomic_DNA"/>
</dbReference>
<keyword evidence="8" id="KW-1185">Reference proteome</keyword>
<dbReference type="InterPro" id="IPR050705">
    <property type="entry name" value="Cytochrome_P450_3A"/>
</dbReference>
<dbReference type="SUPFAM" id="SSF48264">
    <property type="entry name" value="Cytochrome P450"/>
    <property type="match status" value="1"/>
</dbReference>
<dbReference type="PANTHER" id="PTHR24302">
    <property type="entry name" value="CYTOCHROME P450 FAMILY 3"/>
    <property type="match status" value="1"/>
</dbReference>
<dbReference type="InterPro" id="IPR036396">
    <property type="entry name" value="Cyt_P450_sf"/>
</dbReference>
<dbReference type="InterPro" id="IPR001128">
    <property type="entry name" value="Cyt_P450"/>
</dbReference>
<evidence type="ECO:0000256" key="1">
    <source>
        <dbReference type="ARBA" id="ARBA00010617"/>
    </source>
</evidence>
<protein>
    <submittedName>
        <fullName evidence="7">Uncharacterized protein</fullName>
    </submittedName>
</protein>
<dbReference type="AlphaFoldDB" id="A0A4Y2I4S9"/>
<keyword evidence="4" id="KW-0560">Oxidoreductase</keyword>
<evidence type="ECO:0000256" key="3">
    <source>
        <dbReference type="ARBA" id="ARBA00022723"/>
    </source>
</evidence>
<keyword evidence="6" id="KW-0503">Monooxygenase</keyword>
<dbReference type="Pfam" id="PF00067">
    <property type="entry name" value="p450"/>
    <property type="match status" value="1"/>
</dbReference>
<sequence length="191" mass="22938">MLFLKKEIRTRLNLLLPELKSRVQDRIRKGVFEFRDNEFDIGNKVAVRVYRAADSKWKFDKILNRDGALHYTVKVQGTLVRRHVDQIRPVGDQVQENVFIPNVHRRFFRWRWKKLSLWQNLGIPGPKPNLIFGNLLELYQKGPLKCHEEWVKKYGRVLGYFYGMKPVLLVTDPYHLKNIFIKDFNKFINRE</sequence>